<comment type="caution">
    <text evidence="2">The sequence shown here is derived from an EMBL/GenBank/DDBJ whole genome shotgun (WGS) entry which is preliminary data.</text>
</comment>
<evidence type="ECO:0000259" key="1">
    <source>
        <dbReference type="SMART" id="SM00849"/>
    </source>
</evidence>
<feature type="domain" description="Metallo-beta-lactamase" evidence="1">
    <location>
        <begin position="43"/>
        <end position="217"/>
    </location>
</feature>
<dbReference type="InterPro" id="IPR036866">
    <property type="entry name" value="RibonucZ/Hydroxyglut_hydro"/>
</dbReference>
<protein>
    <submittedName>
        <fullName evidence="2">L-ascorbate metabolism protein UlaG (Beta-lactamase superfamily)</fullName>
    </submittedName>
</protein>
<sequence length="244" mass="27455">MATKFEHLLILSAILMGILSFKQANNKETFTTNEGDLNITLLGHASLLLQFNGKNIYIDPCKAFTKEATPLKADAIIITHSHFDHFDAKEIERLSTKNTIIVAPEQYSNIKPAIILKNGQKKIILGINVEAVPAYNIKHKTDNGTLFHPKGEGNGYVLTIGNKKFYVAGDTEDVPEMANLKEIDVAFIPLNLPYTMDINMFDSTVKIINPKIVYPYHYKGSDLNALKSKLETYKKIDVRIRNIY</sequence>
<evidence type="ECO:0000313" key="3">
    <source>
        <dbReference type="Proteomes" id="UP000294830"/>
    </source>
</evidence>
<organism evidence="2 3">
    <name type="scientific">Acetobacteroides hydrogenigenes</name>
    <dbReference type="NCBI Taxonomy" id="979970"/>
    <lineage>
        <taxon>Bacteria</taxon>
        <taxon>Pseudomonadati</taxon>
        <taxon>Bacteroidota</taxon>
        <taxon>Bacteroidia</taxon>
        <taxon>Bacteroidales</taxon>
        <taxon>Rikenellaceae</taxon>
        <taxon>Acetobacteroides</taxon>
    </lineage>
</organism>
<name>A0A4R2ECQ9_9BACT</name>
<keyword evidence="3" id="KW-1185">Reference proteome</keyword>
<dbReference type="PANTHER" id="PTHR43546">
    <property type="entry name" value="UPF0173 METAL-DEPENDENT HYDROLASE MJ1163-RELATED"/>
    <property type="match status" value="1"/>
</dbReference>
<dbReference type="InterPro" id="IPR050114">
    <property type="entry name" value="UPF0173_UPF0282_UlaG_hydrolase"/>
</dbReference>
<dbReference type="PANTHER" id="PTHR43546:SF3">
    <property type="entry name" value="UPF0173 METAL-DEPENDENT HYDROLASE MJ1163"/>
    <property type="match status" value="1"/>
</dbReference>
<dbReference type="SMART" id="SM00849">
    <property type="entry name" value="Lactamase_B"/>
    <property type="match status" value="1"/>
</dbReference>
<dbReference type="Pfam" id="PF13483">
    <property type="entry name" value="Lactamase_B_3"/>
    <property type="match status" value="1"/>
</dbReference>
<reference evidence="2 3" key="1">
    <citation type="submission" date="2019-03" db="EMBL/GenBank/DDBJ databases">
        <title>Genomic Encyclopedia of Archaeal and Bacterial Type Strains, Phase II (KMG-II): from individual species to whole genera.</title>
        <authorList>
            <person name="Goeker M."/>
        </authorList>
    </citation>
    <scope>NUCLEOTIDE SEQUENCE [LARGE SCALE GENOMIC DNA]</scope>
    <source>
        <strain evidence="2 3">RL-C</strain>
    </source>
</reference>
<gene>
    <name evidence="2" type="ORF">CLV25_11087</name>
</gene>
<dbReference type="InterPro" id="IPR001279">
    <property type="entry name" value="Metallo-B-lactamas"/>
</dbReference>
<dbReference type="AlphaFoldDB" id="A0A4R2ECQ9"/>
<proteinExistence type="predicted"/>
<accession>A0A4R2ECQ9</accession>
<dbReference type="Proteomes" id="UP000294830">
    <property type="component" value="Unassembled WGS sequence"/>
</dbReference>
<dbReference type="EMBL" id="SLWB01000010">
    <property type="protein sequence ID" value="TCN65697.1"/>
    <property type="molecule type" value="Genomic_DNA"/>
</dbReference>
<dbReference type="Gene3D" id="3.60.15.10">
    <property type="entry name" value="Ribonuclease Z/Hydroxyacylglutathione hydrolase-like"/>
    <property type="match status" value="1"/>
</dbReference>
<evidence type="ECO:0000313" key="2">
    <source>
        <dbReference type="EMBL" id="TCN65697.1"/>
    </source>
</evidence>
<dbReference type="SUPFAM" id="SSF56281">
    <property type="entry name" value="Metallo-hydrolase/oxidoreductase"/>
    <property type="match status" value="1"/>
</dbReference>